<dbReference type="GO" id="GO:0009279">
    <property type="term" value="C:cell outer membrane"/>
    <property type="evidence" value="ECO:0007669"/>
    <property type="project" value="UniProtKB-SubCell"/>
</dbReference>
<evidence type="ECO:0000256" key="2">
    <source>
        <dbReference type="ARBA" id="ARBA00023136"/>
    </source>
</evidence>
<dbReference type="InterPro" id="IPR008969">
    <property type="entry name" value="CarboxyPept-like_regulatory"/>
</dbReference>
<evidence type="ECO:0000256" key="3">
    <source>
        <dbReference type="ARBA" id="ARBA00023237"/>
    </source>
</evidence>
<dbReference type="InterPro" id="IPR041700">
    <property type="entry name" value="OMP_b-brl_3"/>
</dbReference>
<dbReference type="InterPro" id="IPR012910">
    <property type="entry name" value="Plug_dom"/>
</dbReference>
<dbReference type="InterPro" id="IPR037066">
    <property type="entry name" value="Plug_dom_sf"/>
</dbReference>
<accession>A0AAT9GIK4</accession>
<dbReference type="Gene3D" id="2.40.170.20">
    <property type="entry name" value="TonB-dependent receptor, beta-barrel domain"/>
    <property type="match status" value="1"/>
</dbReference>
<evidence type="ECO:0000256" key="1">
    <source>
        <dbReference type="ARBA" id="ARBA00004442"/>
    </source>
</evidence>
<keyword evidence="6" id="KW-0675">Receptor</keyword>
<dbReference type="Pfam" id="PF07715">
    <property type="entry name" value="Plug"/>
    <property type="match status" value="1"/>
</dbReference>
<dbReference type="PANTHER" id="PTHR40980:SF5">
    <property type="entry name" value="TONB-DEPENDENT RECEPTOR"/>
    <property type="match status" value="1"/>
</dbReference>
<dbReference type="InterPro" id="IPR036942">
    <property type="entry name" value="Beta-barrel_TonB_sf"/>
</dbReference>
<feature type="domain" description="TonB-dependent receptor plug" evidence="4">
    <location>
        <begin position="117"/>
        <end position="206"/>
    </location>
</feature>
<evidence type="ECO:0000259" key="4">
    <source>
        <dbReference type="Pfam" id="PF07715"/>
    </source>
</evidence>
<gene>
    <name evidence="6" type="ORF">KACHI17_12920</name>
</gene>
<organism evidence="6">
    <name type="scientific">Sediminibacterium sp. KACHI17</name>
    <dbReference type="NCBI Taxonomy" id="1751071"/>
    <lineage>
        <taxon>Bacteria</taxon>
        <taxon>Pseudomonadati</taxon>
        <taxon>Bacteroidota</taxon>
        <taxon>Chitinophagia</taxon>
        <taxon>Chitinophagales</taxon>
        <taxon>Chitinophagaceae</taxon>
        <taxon>Sediminibacterium</taxon>
    </lineage>
</organism>
<keyword evidence="3" id="KW-0998">Cell outer membrane</keyword>
<reference evidence="6" key="1">
    <citation type="submission" date="2024-02" db="EMBL/GenBank/DDBJ databases">
        <title>Sediminibacterium planktonica sp. nov. and Sediminibacterium longus sp. nov., isolated from surface lake and river water.</title>
        <authorList>
            <person name="Watanabe K."/>
            <person name="Takemine S."/>
            <person name="Ishii Y."/>
            <person name="Ogata Y."/>
            <person name="Shindo C."/>
            <person name="Suda W."/>
        </authorList>
    </citation>
    <scope>NUCLEOTIDE SEQUENCE</scope>
    <source>
        <strain evidence="6">KACHI17</strain>
    </source>
</reference>
<evidence type="ECO:0000313" key="6">
    <source>
        <dbReference type="EMBL" id="BFG70411.1"/>
    </source>
</evidence>
<protein>
    <submittedName>
        <fullName evidence="6">TonB-dependent receptor</fullName>
    </submittedName>
</protein>
<evidence type="ECO:0000259" key="5">
    <source>
        <dbReference type="Pfam" id="PF14905"/>
    </source>
</evidence>
<keyword evidence="2" id="KW-0472">Membrane</keyword>
<dbReference type="AlphaFoldDB" id="A0AAT9GIK4"/>
<comment type="subcellular location">
    <subcellularLocation>
        <location evidence="1">Cell outer membrane</location>
    </subcellularLocation>
</comment>
<dbReference type="EMBL" id="AP029612">
    <property type="protein sequence ID" value="BFG70411.1"/>
    <property type="molecule type" value="Genomic_DNA"/>
</dbReference>
<proteinExistence type="predicted"/>
<dbReference type="Gene3D" id="2.170.130.10">
    <property type="entry name" value="TonB-dependent receptor, plug domain"/>
    <property type="match status" value="1"/>
</dbReference>
<dbReference type="Pfam" id="PF13715">
    <property type="entry name" value="CarbopepD_reg_2"/>
    <property type="match status" value="1"/>
</dbReference>
<name>A0AAT9GIK4_9BACT</name>
<dbReference type="PANTHER" id="PTHR40980">
    <property type="entry name" value="PLUG DOMAIN-CONTAINING PROTEIN"/>
    <property type="match status" value="1"/>
</dbReference>
<dbReference type="Gene3D" id="2.60.40.1120">
    <property type="entry name" value="Carboxypeptidase-like, regulatory domain"/>
    <property type="match status" value="1"/>
</dbReference>
<dbReference type="SUPFAM" id="SSF56935">
    <property type="entry name" value="Porins"/>
    <property type="match status" value="1"/>
</dbReference>
<dbReference type="SUPFAM" id="SSF49464">
    <property type="entry name" value="Carboxypeptidase regulatory domain-like"/>
    <property type="match status" value="1"/>
</dbReference>
<dbReference type="Pfam" id="PF14905">
    <property type="entry name" value="OMP_b-brl_3"/>
    <property type="match status" value="1"/>
</dbReference>
<sequence length="917" mass="103045">MLSAQTGTLSGKVTSASNNEVLTGVTIYNAAKKINVTTDVEGRFSIRLAPGSYELTFSLTGYKTKTINEIAVTNGQLNELNIVLVEQKKELDEVVVTATPARRESANAVLSMQKNNTSVSDGISSESIKKSPDRNVGEVLKRVTGTSVQDDKYVIVRGLNDRYNIATINGAVMPSTEPDRRTFSFDVVPSDMIDNVLINKTATPDMPGEFSGGIVQVTTKDIPYRNAFGLAFSTSFNTISTGKDFNIGHRGSLDYLGFDDGTRTFPSRFPSTNRWRTLSMDQKIQVSRRMYNTYGDDISKALPGLNAQINFAKKFNGKKGGTYGLLGAVTYRNSQTIQVTDRQQYGDATGTNNLLFDYADTSYSFSTSLGALLNVGYKKGKNKFVLKNLFNRVFENNNTIREGANFNDLQYINKNRIAIAMIKTIFSSQLEGEHAVGQKNDKIKWNLNYAFTKKDQPDYRSQPYQKSLSQQNDKSVPYGVALRNTYRFWSELNENTLGGKVDYNKQLNWGNTSSTLKAGVLAQYKIREFDARAFRYEAASPNNFNTALLTLPAGQVFNDGSMYAEGFYLNDITNNTDRYDANSLLTGSYLMLDNKLNEKWRLIWGVRVETFNYEVETGNVSGTNTIIKKNYLDILPSANLIYSFSNKSNLRFSASRTVSRPDFREVANFSYFDFVRAAIIRGNGALERSQNTNIDLRFETYPQSGEVLSASLFFKHFSKPIEQRMSGESSLEYQVITYFNPNNAYAYGIELDLRKKLSFFGEGKFWNNTTFSANTSLIKSTVDLDNSSNPYDIKRPMQGQSPYLVNLSLTYADAEADWSSTVLFNRIGQRIETVGAFGIPDVYENGRSILDFQLAKKVLKKKGEIKINMANLLNTRQIFYNNVESKKENRAYKSSEDRIQWSNLFGASFGIGFSYNF</sequence>
<feature type="domain" description="Outer membrane protein beta-barrel" evidence="5">
    <location>
        <begin position="572"/>
        <end position="894"/>
    </location>
</feature>